<sequence>MASRNWEQRRLAWSGRAEGRSLVQNLFAMMIGTEGYPKSGTKSFHRTQCNEQKPSCDKCISRDTTCTYLPSTRLVWVRVPEEATTSHSFTSNSASHQPSNESSPSHESSPLHDPRLCSTPVTPAPLSLEGIDLMIHWFTITVHTVVATSGPNAAALELCQTVILTQAQKHHFLLHGLLALSALHLADTQTNLTERERYTRLATAHHNQGLALYHSILEHLEEWNYAASIAFSSLTAMFAFGLYRPGEEAAIEVIDDLCQIFLLAKGWGEVVGVADRLDCTVGLLPLEPKPGESDCLDEETERVFERLHELNSTRSREGDVEAYTLAIDSLKYVFREISGMESGTDPHISMAWTAVLPEKCIRLFRERQGLALVLLAYYCVVLERAPRVWWLRGWSKGLLKVIKENIGLGYQDELKWAEDRVV</sequence>
<dbReference type="InterPro" id="IPR001138">
    <property type="entry name" value="Zn2Cys6_DnaBD"/>
</dbReference>
<protein>
    <recommendedName>
        <fullName evidence="3">Zn(2)-C6 fungal-type domain-containing protein</fullName>
    </recommendedName>
</protein>
<keyword evidence="5" id="KW-1185">Reference proteome</keyword>
<reference evidence="4 5" key="1">
    <citation type="submission" date="2016-04" db="EMBL/GenBank/DDBJ databases">
        <title>A degradative enzymes factory behind the ericoid mycorrhizal symbiosis.</title>
        <authorList>
            <consortium name="DOE Joint Genome Institute"/>
            <person name="Martino E."/>
            <person name="Morin E."/>
            <person name="Grelet G."/>
            <person name="Kuo A."/>
            <person name="Kohler A."/>
            <person name="Daghino S."/>
            <person name="Barry K."/>
            <person name="Choi C."/>
            <person name="Cichocki N."/>
            <person name="Clum A."/>
            <person name="Copeland A."/>
            <person name="Hainaut M."/>
            <person name="Haridas S."/>
            <person name="Labutti K."/>
            <person name="Lindquist E."/>
            <person name="Lipzen A."/>
            <person name="Khouja H.-R."/>
            <person name="Murat C."/>
            <person name="Ohm R."/>
            <person name="Olson A."/>
            <person name="Spatafora J."/>
            <person name="Veneault-Fourrey C."/>
            <person name="Henrissat B."/>
            <person name="Grigoriev I."/>
            <person name="Martin F."/>
            <person name="Perotto S."/>
        </authorList>
    </citation>
    <scope>NUCLEOTIDE SEQUENCE [LARGE SCALE GENOMIC DNA]</scope>
    <source>
        <strain evidence="4 5">E</strain>
    </source>
</reference>
<dbReference type="CDD" id="cd00067">
    <property type="entry name" value="GAL4"/>
    <property type="match status" value="1"/>
</dbReference>
<dbReference type="RefSeq" id="XP_024726329.1">
    <property type="nucleotide sequence ID" value="XM_024885529.1"/>
</dbReference>
<dbReference type="Proteomes" id="UP000235371">
    <property type="component" value="Unassembled WGS sequence"/>
</dbReference>
<dbReference type="STRING" id="1095630.A0A2J6SF75"/>
<dbReference type="OrthoDB" id="4937900at2759"/>
<dbReference type="InParanoid" id="A0A2J6SF75"/>
<feature type="compositionally biased region" description="Low complexity" evidence="2">
    <location>
        <begin position="91"/>
        <end position="108"/>
    </location>
</feature>
<feature type="region of interest" description="Disordered" evidence="2">
    <location>
        <begin position="86"/>
        <end position="116"/>
    </location>
</feature>
<dbReference type="SUPFAM" id="SSF57701">
    <property type="entry name" value="Zn2/Cys6 DNA-binding domain"/>
    <property type="match status" value="1"/>
</dbReference>
<dbReference type="EMBL" id="KZ613921">
    <property type="protein sequence ID" value="PMD49425.1"/>
    <property type="molecule type" value="Genomic_DNA"/>
</dbReference>
<dbReference type="InterPro" id="IPR036864">
    <property type="entry name" value="Zn2-C6_fun-type_DNA-bd_sf"/>
</dbReference>
<dbReference type="GeneID" id="36593606"/>
<dbReference type="PANTHER" id="PTHR47784:SF5">
    <property type="entry name" value="STEROL UPTAKE CONTROL PROTEIN 2"/>
    <property type="match status" value="1"/>
</dbReference>
<evidence type="ECO:0000256" key="2">
    <source>
        <dbReference type="SAM" id="MobiDB-lite"/>
    </source>
</evidence>
<proteinExistence type="predicted"/>
<name>A0A2J6SF75_9HELO</name>
<feature type="domain" description="Zn(2)-C6 fungal-type" evidence="3">
    <location>
        <begin position="45"/>
        <end position="72"/>
    </location>
</feature>
<dbReference type="AlphaFoldDB" id="A0A2J6SF75"/>
<evidence type="ECO:0000256" key="1">
    <source>
        <dbReference type="ARBA" id="ARBA00023242"/>
    </source>
</evidence>
<gene>
    <name evidence="4" type="ORF">K444DRAFT_649025</name>
</gene>
<accession>A0A2J6SF75</accession>
<dbReference type="GO" id="GO:0001228">
    <property type="term" value="F:DNA-binding transcription activator activity, RNA polymerase II-specific"/>
    <property type="evidence" value="ECO:0007669"/>
    <property type="project" value="TreeGrafter"/>
</dbReference>
<dbReference type="GO" id="GO:0008270">
    <property type="term" value="F:zinc ion binding"/>
    <property type="evidence" value="ECO:0007669"/>
    <property type="project" value="InterPro"/>
</dbReference>
<organism evidence="4 5">
    <name type="scientific">Hyaloscypha bicolor E</name>
    <dbReference type="NCBI Taxonomy" id="1095630"/>
    <lineage>
        <taxon>Eukaryota</taxon>
        <taxon>Fungi</taxon>
        <taxon>Dikarya</taxon>
        <taxon>Ascomycota</taxon>
        <taxon>Pezizomycotina</taxon>
        <taxon>Leotiomycetes</taxon>
        <taxon>Helotiales</taxon>
        <taxon>Hyaloscyphaceae</taxon>
        <taxon>Hyaloscypha</taxon>
        <taxon>Hyaloscypha bicolor</taxon>
    </lineage>
</organism>
<evidence type="ECO:0000313" key="4">
    <source>
        <dbReference type="EMBL" id="PMD49425.1"/>
    </source>
</evidence>
<evidence type="ECO:0000259" key="3">
    <source>
        <dbReference type="Pfam" id="PF00172"/>
    </source>
</evidence>
<dbReference type="Pfam" id="PF00172">
    <property type="entry name" value="Zn_clus"/>
    <property type="match status" value="1"/>
</dbReference>
<keyword evidence="1" id="KW-0539">Nucleus</keyword>
<dbReference type="PANTHER" id="PTHR47784">
    <property type="entry name" value="STEROL UPTAKE CONTROL PROTEIN 2"/>
    <property type="match status" value="1"/>
</dbReference>
<evidence type="ECO:0000313" key="5">
    <source>
        <dbReference type="Proteomes" id="UP000235371"/>
    </source>
</evidence>
<dbReference type="InterPro" id="IPR053157">
    <property type="entry name" value="Sterol_Uptake_Regulator"/>
</dbReference>